<dbReference type="Proteomes" id="UP000054350">
    <property type="component" value="Unassembled WGS sequence"/>
</dbReference>
<evidence type="ECO:0000313" key="3">
    <source>
        <dbReference type="Proteomes" id="UP000054350"/>
    </source>
</evidence>
<gene>
    <name evidence="2" type="ORF">AMAG_17951</name>
</gene>
<accession>A0A0L0S2P4</accession>
<dbReference type="EMBL" id="GG745330">
    <property type="protein sequence ID" value="KNE56671.1"/>
    <property type="molecule type" value="Genomic_DNA"/>
</dbReference>
<reference evidence="2 3" key="1">
    <citation type="submission" date="2009-11" db="EMBL/GenBank/DDBJ databases">
        <title>Annotation of Allomyces macrogynus ATCC 38327.</title>
        <authorList>
            <consortium name="The Broad Institute Genome Sequencing Platform"/>
            <person name="Russ C."/>
            <person name="Cuomo C."/>
            <person name="Burger G."/>
            <person name="Gray M.W."/>
            <person name="Holland P.W.H."/>
            <person name="King N."/>
            <person name="Lang F.B.F."/>
            <person name="Roger A.J."/>
            <person name="Ruiz-Trillo I."/>
            <person name="Young S.K."/>
            <person name="Zeng Q."/>
            <person name="Gargeya S."/>
            <person name="Fitzgerald M."/>
            <person name="Haas B."/>
            <person name="Abouelleil A."/>
            <person name="Alvarado L."/>
            <person name="Arachchi H.M."/>
            <person name="Berlin A."/>
            <person name="Chapman S.B."/>
            <person name="Gearin G."/>
            <person name="Goldberg J."/>
            <person name="Griggs A."/>
            <person name="Gujja S."/>
            <person name="Hansen M."/>
            <person name="Heiman D."/>
            <person name="Howarth C."/>
            <person name="Larimer J."/>
            <person name="Lui A."/>
            <person name="MacDonald P.J.P."/>
            <person name="McCowen C."/>
            <person name="Montmayeur A."/>
            <person name="Murphy C."/>
            <person name="Neiman D."/>
            <person name="Pearson M."/>
            <person name="Priest M."/>
            <person name="Roberts A."/>
            <person name="Saif S."/>
            <person name="Shea T."/>
            <person name="Sisk P."/>
            <person name="Stolte C."/>
            <person name="Sykes S."/>
            <person name="Wortman J."/>
            <person name="Nusbaum C."/>
            <person name="Birren B."/>
        </authorList>
    </citation>
    <scope>NUCLEOTIDE SEQUENCE [LARGE SCALE GENOMIC DNA]</scope>
    <source>
        <strain evidence="2 3">ATCC 38327</strain>
    </source>
</reference>
<proteinExistence type="predicted"/>
<keyword evidence="3" id="KW-1185">Reference proteome</keyword>
<feature type="region of interest" description="Disordered" evidence="1">
    <location>
        <begin position="38"/>
        <end position="60"/>
    </location>
</feature>
<protein>
    <submittedName>
        <fullName evidence="2">Uncharacterized protein</fullName>
    </submittedName>
</protein>
<evidence type="ECO:0000256" key="1">
    <source>
        <dbReference type="SAM" id="MobiDB-lite"/>
    </source>
</evidence>
<dbReference type="VEuPathDB" id="FungiDB:AMAG_17951"/>
<dbReference type="AlphaFoldDB" id="A0A0L0S2P4"/>
<organism evidence="2 3">
    <name type="scientific">Allomyces macrogynus (strain ATCC 38327)</name>
    <name type="common">Allomyces javanicus var. macrogynus</name>
    <dbReference type="NCBI Taxonomy" id="578462"/>
    <lineage>
        <taxon>Eukaryota</taxon>
        <taxon>Fungi</taxon>
        <taxon>Fungi incertae sedis</taxon>
        <taxon>Blastocladiomycota</taxon>
        <taxon>Blastocladiomycetes</taxon>
        <taxon>Blastocladiales</taxon>
        <taxon>Blastocladiaceae</taxon>
        <taxon>Allomyces</taxon>
    </lineage>
</organism>
<sequence>MASVADSAYHYELLDDDMFSGEGFSVSEDVAIEGDDMRDDGMRFSVSEDTAYDDNAWEDE</sequence>
<feature type="compositionally biased region" description="Acidic residues" evidence="1">
    <location>
        <begin position="50"/>
        <end position="60"/>
    </location>
</feature>
<name>A0A0L0S2P4_ALLM3</name>
<evidence type="ECO:0000313" key="2">
    <source>
        <dbReference type="EMBL" id="KNE56671.1"/>
    </source>
</evidence>
<reference evidence="3" key="2">
    <citation type="submission" date="2009-11" db="EMBL/GenBank/DDBJ databases">
        <title>The Genome Sequence of Allomyces macrogynus strain ATCC 38327.</title>
        <authorList>
            <consortium name="The Broad Institute Genome Sequencing Platform"/>
            <person name="Russ C."/>
            <person name="Cuomo C."/>
            <person name="Shea T."/>
            <person name="Young S.K."/>
            <person name="Zeng Q."/>
            <person name="Koehrsen M."/>
            <person name="Haas B."/>
            <person name="Borodovsky M."/>
            <person name="Guigo R."/>
            <person name="Alvarado L."/>
            <person name="Berlin A."/>
            <person name="Borenstein D."/>
            <person name="Chen Z."/>
            <person name="Engels R."/>
            <person name="Freedman E."/>
            <person name="Gellesch M."/>
            <person name="Goldberg J."/>
            <person name="Griggs A."/>
            <person name="Gujja S."/>
            <person name="Heiman D."/>
            <person name="Hepburn T."/>
            <person name="Howarth C."/>
            <person name="Jen D."/>
            <person name="Larson L."/>
            <person name="Lewis B."/>
            <person name="Mehta T."/>
            <person name="Park D."/>
            <person name="Pearson M."/>
            <person name="Roberts A."/>
            <person name="Saif S."/>
            <person name="Shenoy N."/>
            <person name="Sisk P."/>
            <person name="Stolte C."/>
            <person name="Sykes S."/>
            <person name="Walk T."/>
            <person name="White J."/>
            <person name="Yandava C."/>
            <person name="Burger G."/>
            <person name="Gray M.W."/>
            <person name="Holland P.W.H."/>
            <person name="King N."/>
            <person name="Lang F.B.F."/>
            <person name="Roger A.J."/>
            <person name="Ruiz-Trillo I."/>
            <person name="Lander E."/>
            <person name="Nusbaum C."/>
        </authorList>
    </citation>
    <scope>NUCLEOTIDE SEQUENCE [LARGE SCALE GENOMIC DNA]</scope>
    <source>
        <strain evidence="3">ATCC 38327</strain>
    </source>
</reference>